<gene>
    <name evidence="2" type="primary">20209100</name>
    <name evidence="1" type="ORF">HELRODRAFT_183573</name>
</gene>
<dbReference type="RefSeq" id="XP_009011415.1">
    <property type="nucleotide sequence ID" value="XM_009013167.1"/>
</dbReference>
<dbReference type="AlphaFoldDB" id="T1FJV1"/>
<dbReference type="HOGENOM" id="CLU_1742525_0_0_1"/>
<dbReference type="Proteomes" id="UP000015101">
    <property type="component" value="Unassembled WGS sequence"/>
</dbReference>
<reference evidence="3" key="1">
    <citation type="submission" date="2012-12" db="EMBL/GenBank/DDBJ databases">
        <authorList>
            <person name="Hellsten U."/>
            <person name="Grimwood J."/>
            <person name="Chapman J.A."/>
            <person name="Shapiro H."/>
            <person name="Aerts A."/>
            <person name="Otillar R.P."/>
            <person name="Terry A.Y."/>
            <person name="Boore J.L."/>
            <person name="Simakov O."/>
            <person name="Marletaz F."/>
            <person name="Cho S.-J."/>
            <person name="Edsinger-Gonzales E."/>
            <person name="Havlak P."/>
            <person name="Kuo D.-H."/>
            <person name="Larsson T."/>
            <person name="Lv J."/>
            <person name="Arendt D."/>
            <person name="Savage R."/>
            <person name="Osoegawa K."/>
            <person name="de Jong P."/>
            <person name="Lindberg D.R."/>
            <person name="Seaver E.C."/>
            <person name="Weisblat D.A."/>
            <person name="Putnam N.H."/>
            <person name="Grigoriev I.V."/>
            <person name="Rokhsar D.S."/>
        </authorList>
    </citation>
    <scope>NUCLEOTIDE SEQUENCE</scope>
</reference>
<evidence type="ECO:0000313" key="3">
    <source>
        <dbReference type="Proteomes" id="UP000015101"/>
    </source>
</evidence>
<dbReference type="PANTHER" id="PTHR37445">
    <property type="entry name" value="PROTEIN CBG24663"/>
    <property type="match status" value="1"/>
</dbReference>
<organism evidence="2 3">
    <name type="scientific">Helobdella robusta</name>
    <name type="common">Californian leech</name>
    <dbReference type="NCBI Taxonomy" id="6412"/>
    <lineage>
        <taxon>Eukaryota</taxon>
        <taxon>Metazoa</taxon>
        <taxon>Spiralia</taxon>
        <taxon>Lophotrochozoa</taxon>
        <taxon>Annelida</taxon>
        <taxon>Clitellata</taxon>
        <taxon>Hirudinea</taxon>
        <taxon>Rhynchobdellida</taxon>
        <taxon>Glossiphoniidae</taxon>
        <taxon>Helobdella</taxon>
    </lineage>
</organism>
<dbReference type="EMBL" id="AMQM01008869">
    <property type="status" value="NOT_ANNOTATED_CDS"/>
    <property type="molecule type" value="Genomic_DNA"/>
</dbReference>
<dbReference type="PANTHER" id="PTHR37445:SF3">
    <property type="entry name" value="ZINC FINGER PHD-TYPE DOMAIN-CONTAINING PROTEIN"/>
    <property type="match status" value="1"/>
</dbReference>
<dbReference type="InParanoid" id="T1FJV1"/>
<name>T1FJV1_HELRO</name>
<keyword evidence="3" id="KW-1185">Reference proteome</keyword>
<proteinExistence type="predicted"/>
<dbReference type="KEGG" id="hro:HELRODRAFT_183573"/>
<evidence type="ECO:0000313" key="1">
    <source>
        <dbReference type="EMBL" id="ESO10477.1"/>
    </source>
</evidence>
<sequence>MHMADTFFTCSHIFKLASIEIKTVLDKKITEDILDKKINSLQDGLRKSYSDAVKDVVGKKVETVNNEVMSMNDGIKALKEEESNNLGFNDSKKEDDERIMRILSAITDEKFDMSNVVKHYRSGKRSDNVRPLLVRLKSKGIGIGHDMKKN</sequence>
<protein>
    <submittedName>
        <fullName evidence="1 2">Uncharacterized protein</fullName>
    </submittedName>
</protein>
<dbReference type="EMBL" id="KB095865">
    <property type="protein sequence ID" value="ESO10477.1"/>
    <property type="molecule type" value="Genomic_DNA"/>
</dbReference>
<accession>T1FJV1</accession>
<reference evidence="2" key="3">
    <citation type="submission" date="2015-06" db="UniProtKB">
        <authorList>
            <consortium name="EnsemblMetazoa"/>
        </authorList>
    </citation>
    <scope>IDENTIFICATION</scope>
</reference>
<dbReference type="EnsemblMetazoa" id="HelroT183573">
    <property type="protein sequence ID" value="HelroP183573"/>
    <property type="gene ID" value="HelroG183573"/>
</dbReference>
<dbReference type="GeneID" id="20209100"/>
<evidence type="ECO:0000313" key="2">
    <source>
        <dbReference type="EnsemblMetazoa" id="HelroP183573"/>
    </source>
</evidence>
<dbReference type="OrthoDB" id="7395641at2759"/>
<reference evidence="1 3" key="2">
    <citation type="journal article" date="2013" name="Nature">
        <title>Insights into bilaterian evolution from three spiralian genomes.</title>
        <authorList>
            <person name="Simakov O."/>
            <person name="Marletaz F."/>
            <person name="Cho S.J."/>
            <person name="Edsinger-Gonzales E."/>
            <person name="Havlak P."/>
            <person name="Hellsten U."/>
            <person name="Kuo D.H."/>
            <person name="Larsson T."/>
            <person name="Lv J."/>
            <person name="Arendt D."/>
            <person name="Savage R."/>
            <person name="Osoegawa K."/>
            <person name="de Jong P."/>
            <person name="Grimwood J."/>
            <person name="Chapman J.A."/>
            <person name="Shapiro H."/>
            <person name="Aerts A."/>
            <person name="Otillar R.P."/>
            <person name="Terry A.Y."/>
            <person name="Boore J.L."/>
            <person name="Grigoriev I.V."/>
            <person name="Lindberg D.R."/>
            <person name="Seaver E.C."/>
            <person name="Weisblat D.A."/>
            <person name="Putnam N.H."/>
            <person name="Rokhsar D.S."/>
        </authorList>
    </citation>
    <scope>NUCLEOTIDE SEQUENCE</scope>
</reference>
<dbReference type="CTD" id="20209100"/>